<organism evidence="8 9">
    <name type="scientific">Pseudobacter ginsenosidimutans</name>
    <dbReference type="NCBI Taxonomy" id="661488"/>
    <lineage>
        <taxon>Bacteria</taxon>
        <taxon>Pseudomonadati</taxon>
        <taxon>Bacteroidota</taxon>
        <taxon>Chitinophagia</taxon>
        <taxon>Chitinophagales</taxon>
        <taxon>Chitinophagaceae</taxon>
        <taxon>Pseudobacter</taxon>
    </lineage>
</organism>
<comment type="similarity">
    <text evidence="1 4">Belongs to the glycosyl hydrolase 31 family.</text>
</comment>
<comment type="caution">
    <text evidence="8">The sequence shown here is derived from an EMBL/GenBank/DDBJ whole genome shotgun (WGS) entry which is preliminary data.</text>
</comment>
<dbReference type="GO" id="GO:0005975">
    <property type="term" value="P:carbohydrate metabolic process"/>
    <property type="evidence" value="ECO:0007669"/>
    <property type="project" value="InterPro"/>
</dbReference>
<name>A0A4Q7N683_9BACT</name>
<feature type="signal peptide" evidence="5">
    <location>
        <begin position="1"/>
        <end position="25"/>
    </location>
</feature>
<dbReference type="Pfam" id="PF01055">
    <property type="entry name" value="Glyco_hydro_31_2nd"/>
    <property type="match status" value="2"/>
</dbReference>
<evidence type="ECO:0000256" key="5">
    <source>
        <dbReference type="SAM" id="SignalP"/>
    </source>
</evidence>
<protein>
    <submittedName>
        <fullName evidence="8">Glycosyl hydrolase family 31</fullName>
    </submittedName>
</protein>
<feature type="domain" description="Glycosyl hydrolase family 31 C-terminal" evidence="7">
    <location>
        <begin position="455"/>
        <end position="531"/>
    </location>
</feature>
<dbReference type="Gene3D" id="3.20.20.80">
    <property type="entry name" value="Glycosidases"/>
    <property type="match status" value="1"/>
</dbReference>
<keyword evidence="2 4" id="KW-0378">Hydrolase</keyword>
<dbReference type="InterPro" id="IPR017853">
    <property type="entry name" value="GH"/>
</dbReference>
<gene>
    <name evidence="8" type="ORF">EV199_2469</name>
</gene>
<dbReference type="PANTHER" id="PTHR43053:SF4">
    <property type="entry name" value="MYOGENESIS-REGULATING GLYCOSIDASE"/>
    <property type="match status" value="1"/>
</dbReference>
<dbReference type="InterPro" id="IPR013780">
    <property type="entry name" value="Glyco_hydro_b"/>
</dbReference>
<keyword evidence="9" id="KW-1185">Reference proteome</keyword>
<evidence type="ECO:0000256" key="3">
    <source>
        <dbReference type="ARBA" id="ARBA00023295"/>
    </source>
</evidence>
<dbReference type="InterPro" id="IPR050985">
    <property type="entry name" value="Alpha-glycosidase_related"/>
</dbReference>
<feature type="domain" description="Glycoside hydrolase family 31 TIM barrel" evidence="6">
    <location>
        <begin position="347"/>
        <end position="445"/>
    </location>
</feature>
<dbReference type="Proteomes" id="UP000293874">
    <property type="component" value="Unassembled WGS sequence"/>
</dbReference>
<dbReference type="GO" id="GO:0004553">
    <property type="term" value="F:hydrolase activity, hydrolyzing O-glycosyl compounds"/>
    <property type="evidence" value="ECO:0007669"/>
    <property type="project" value="InterPro"/>
</dbReference>
<dbReference type="OrthoDB" id="176168at2"/>
<evidence type="ECO:0000256" key="4">
    <source>
        <dbReference type="RuleBase" id="RU361185"/>
    </source>
</evidence>
<proteinExistence type="inferred from homology"/>
<keyword evidence="5" id="KW-0732">Signal</keyword>
<dbReference type="CDD" id="cd06592">
    <property type="entry name" value="GH31_NET37"/>
    <property type="match status" value="1"/>
</dbReference>
<feature type="chain" id="PRO_5020816609" evidence="5">
    <location>
        <begin position="26"/>
        <end position="536"/>
    </location>
</feature>
<evidence type="ECO:0000313" key="8">
    <source>
        <dbReference type="EMBL" id="RZS76583.1"/>
    </source>
</evidence>
<dbReference type="Pfam" id="PF21365">
    <property type="entry name" value="Glyco_hydro_31_3rd"/>
    <property type="match status" value="1"/>
</dbReference>
<dbReference type="InterPro" id="IPR000322">
    <property type="entry name" value="Glyco_hydro_31_TIM"/>
</dbReference>
<evidence type="ECO:0000256" key="1">
    <source>
        <dbReference type="ARBA" id="ARBA00007806"/>
    </source>
</evidence>
<feature type="domain" description="Glycoside hydrolase family 31 TIM barrel" evidence="6">
    <location>
        <begin position="150"/>
        <end position="330"/>
    </location>
</feature>
<keyword evidence="3 4" id="KW-0326">Glycosidase</keyword>
<evidence type="ECO:0000259" key="6">
    <source>
        <dbReference type="Pfam" id="PF01055"/>
    </source>
</evidence>
<evidence type="ECO:0000259" key="7">
    <source>
        <dbReference type="Pfam" id="PF21365"/>
    </source>
</evidence>
<dbReference type="EMBL" id="SGXA01000001">
    <property type="protein sequence ID" value="RZS76583.1"/>
    <property type="molecule type" value="Genomic_DNA"/>
</dbReference>
<dbReference type="AlphaFoldDB" id="A0A4Q7N683"/>
<evidence type="ECO:0000256" key="2">
    <source>
        <dbReference type="ARBA" id="ARBA00022801"/>
    </source>
</evidence>
<sequence length="536" mass="61187">MEKRTSCLRSLLGLLFLLNVLMTSAQQSITLLPDEKWYGAAVNESQHTPFPKGYTLNLNGDVRGNQAAPLLLSNKGRYIWSDEAFAFTVTDKEIQFSQQKNVTIEKAGSTLAEAYKAAARKYFPPSGKMPDELLFSKPQYNTWIELIYDQNQNDILKYARAIIDNGFEPGVLMIDDNWAPYYGRFEFRKDRFADARAMIDTLHRMGFKVMVWVCPFIRPDSEEARFLMKKKWVMMEKENNGNWENATRPAIVQWWNGFSMVMDFTNLEAINWYQQQLDKLIKEYGVDGFKFDAGDPEYYPANTISFQPAAANQHTELWGAFGLKYPLNEYRAMWKRGGEPLAERLRDKLHNWEDLQKLVPGMTAAGLLGYPFTCPDMIGGGDYSSFDNVDAGKLDQDLVVRSAQCHALMPMMQFSVAPWRILDSQHLSAIKEAVALRKKFTPLIMELVRESAITGEPVVRHMEYVFPNAGFAGCNDQLMIGDSILVAPVLAKDNKRNVMLPKGTWKYIDGRKFKGPARITVEAALNQLPFFELVTR</sequence>
<dbReference type="PANTHER" id="PTHR43053">
    <property type="entry name" value="GLYCOSIDASE FAMILY 31"/>
    <property type="match status" value="1"/>
</dbReference>
<reference evidence="8 9" key="1">
    <citation type="submission" date="2019-02" db="EMBL/GenBank/DDBJ databases">
        <title>Genomic Encyclopedia of Type Strains, Phase IV (KMG-IV): sequencing the most valuable type-strain genomes for metagenomic binning, comparative biology and taxonomic classification.</title>
        <authorList>
            <person name="Goeker M."/>
        </authorList>
    </citation>
    <scope>NUCLEOTIDE SEQUENCE [LARGE SCALE GENOMIC DNA]</scope>
    <source>
        <strain evidence="8 9">DSM 18116</strain>
    </source>
</reference>
<dbReference type="SUPFAM" id="SSF51445">
    <property type="entry name" value="(Trans)glycosidases"/>
    <property type="match status" value="1"/>
</dbReference>
<accession>A0A4Q7N683</accession>
<dbReference type="SUPFAM" id="SSF51011">
    <property type="entry name" value="Glycosyl hydrolase domain"/>
    <property type="match status" value="1"/>
</dbReference>
<evidence type="ECO:0000313" key="9">
    <source>
        <dbReference type="Proteomes" id="UP000293874"/>
    </source>
</evidence>
<dbReference type="Gene3D" id="2.60.40.1180">
    <property type="entry name" value="Golgi alpha-mannosidase II"/>
    <property type="match status" value="1"/>
</dbReference>
<dbReference type="InterPro" id="IPR048395">
    <property type="entry name" value="Glyco_hydro_31_C"/>
</dbReference>